<dbReference type="GO" id="GO:0003677">
    <property type="term" value="F:DNA binding"/>
    <property type="evidence" value="ECO:0007669"/>
    <property type="project" value="UniProtKB-KW"/>
</dbReference>
<reference evidence="8" key="1">
    <citation type="journal article" date="2023" name="IMA Fungus">
        <title>Comparative genomic study of the Penicillium genus elucidates a diverse pangenome and 15 lateral gene transfer events.</title>
        <authorList>
            <person name="Petersen C."/>
            <person name="Sorensen T."/>
            <person name="Nielsen M.R."/>
            <person name="Sondergaard T.E."/>
            <person name="Sorensen J.L."/>
            <person name="Fitzpatrick D.A."/>
            <person name="Frisvad J.C."/>
            <person name="Nielsen K.L."/>
        </authorList>
    </citation>
    <scope>NUCLEOTIDE SEQUENCE</scope>
    <source>
        <strain evidence="8">IBT 15450</strain>
    </source>
</reference>
<dbReference type="Pfam" id="PF04082">
    <property type="entry name" value="Fungal_trans"/>
    <property type="match status" value="1"/>
</dbReference>
<dbReference type="PROSITE" id="PS00463">
    <property type="entry name" value="ZN2_CY6_FUNGAL_1"/>
    <property type="match status" value="1"/>
</dbReference>
<dbReference type="InterPro" id="IPR007219">
    <property type="entry name" value="XnlR_reg_dom"/>
</dbReference>
<reference evidence="8" key="2">
    <citation type="submission" date="2023-01" db="EMBL/GenBank/DDBJ databases">
        <authorList>
            <person name="Petersen C."/>
        </authorList>
    </citation>
    <scope>NUCLEOTIDE SEQUENCE</scope>
    <source>
        <strain evidence="8">IBT 15450</strain>
    </source>
</reference>
<evidence type="ECO:0000256" key="4">
    <source>
        <dbReference type="ARBA" id="ARBA00023163"/>
    </source>
</evidence>
<organism evidence="8 9">
    <name type="scientific">Penicillium canescens</name>
    <dbReference type="NCBI Taxonomy" id="5083"/>
    <lineage>
        <taxon>Eukaryota</taxon>
        <taxon>Fungi</taxon>
        <taxon>Dikarya</taxon>
        <taxon>Ascomycota</taxon>
        <taxon>Pezizomycotina</taxon>
        <taxon>Eurotiomycetes</taxon>
        <taxon>Eurotiomycetidae</taxon>
        <taxon>Eurotiales</taxon>
        <taxon>Aspergillaceae</taxon>
        <taxon>Penicillium</taxon>
    </lineage>
</organism>
<proteinExistence type="predicted"/>
<dbReference type="CDD" id="cd12148">
    <property type="entry name" value="fungal_TF_MHR"/>
    <property type="match status" value="1"/>
</dbReference>
<dbReference type="GO" id="GO:0008270">
    <property type="term" value="F:zinc ion binding"/>
    <property type="evidence" value="ECO:0007669"/>
    <property type="project" value="InterPro"/>
</dbReference>
<dbReference type="GO" id="GO:0000981">
    <property type="term" value="F:DNA-binding transcription factor activity, RNA polymerase II-specific"/>
    <property type="evidence" value="ECO:0007669"/>
    <property type="project" value="InterPro"/>
</dbReference>
<evidence type="ECO:0000256" key="6">
    <source>
        <dbReference type="SAM" id="MobiDB-lite"/>
    </source>
</evidence>
<dbReference type="InterPro" id="IPR050987">
    <property type="entry name" value="AtrR-like"/>
</dbReference>
<dbReference type="PROSITE" id="PS50048">
    <property type="entry name" value="ZN2_CY6_FUNGAL_2"/>
    <property type="match status" value="1"/>
</dbReference>
<dbReference type="Pfam" id="PF00172">
    <property type="entry name" value="Zn_clus"/>
    <property type="match status" value="1"/>
</dbReference>
<evidence type="ECO:0000256" key="5">
    <source>
        <dbReference type="ARBA" id="ARBA00023242"/>
    </source>
</evidence>
<feature type="compositionally biased region" description="Polar residues" evidence="6">
    <location>
        <begin position="500"/>
        <end position="527"/>
    </location>
</feature>
<evidence type="ECO:0000256" key="1">
    <source>
        <dbReference type="ARBA" id="ARBA00022723"/>
    </source>
</evidence>
<gene>
    <name evidence="8" type="ORF">N7460_013326</name>
</gene>
<dbReference type="Gene3D" id="4.10.240.10">
    <property type="entry name" value="Zn(2)-C6 fungal-type DNA-binding domain"/>
    <property type="match status" value="1"/>
</dbReference>
<dbReference type="PANTHER" id="PTHR46910:SF23">
    <property type="entry name" value="THIAMINE REPRESSIBLE GENES REGULATORY PROTEIN THI1"/>
    <property type="match status" value="1"/>
</dbReference>
<dbReference type="GO" id="GO:0006351">
    <property type="term" value="P:DNA-templated transcription"/>
    <property type="evidence" value="ECO:0007669"/>
    <property type="project" value="InterPro"/>
</dbReference>
<dbReference type="InterPro" id="IPR036864">
    <property type="entry name" value="Zn2-C6_fun-type_DNA-bd_sf"/>
</dbReference>
<dbReference type="EMBL" id="JAQJZL010000016">
    <property type="protein sequence ID" value="KAJ6022931.1"/>
    <property type="molecule type" value="Genomic_DNA"/>
</dbReference>
<feature type="domain" description="Zn(2)-C6 fungal-type" evidence="7">
    <location>
        <begin position="10"/>
        <end position="39"/>
    </location>
</feature>
<evidence type="ECO:0000313" key="9">
    <source>
        <dbReference type="Proteomes" id="UP001219568"/>
    </source>
</evidence>
<dbReference type="Proteomes" id="UP001219568">
    <property type="component" value="Unassembled WGS sequence"/>
</dbReference>
<evidence type="ECO:0000313" key="8">
    <source>
        <dbReference type="EMBL" id="KAJ6022931.1"/>
    </source>
</evidence>
<comment type="caution">
    <text evidence="8">The sequence shown here is derived from an EMBL/GenBank/DDBJ whole genome shotgun (WGS) entry which is preliminary data.</text>
</comment>
<sequence>MEHRKRAARACDECRRLKEKCEGGAPCRRCSHFQRVCAFKGLVPKNREFRPYIPRDRAGRSEYSELIERSRYMERILKRTIEGISFDTKSLGKLAEALDADYHDKGAISSDPKDVEGLGIDDEACTMEPVGDTTTHFSGEFSYWNFSMRIKSHIQSQIKEPDTRDPDHASNFPRAHHLRPSNNHLSAAIASFPPPYIANFLVKTFFKYSETHYFLVQESWVLSKVDLLYNNPDSISHKGAEVTVAIVLSVFAIGTQYAHLESLGQASTSASGSTFSEDDVGATFYQHAIRLLPEIIEIASLESVQACLLFGYYALPVDASGLGFIYINLAMRLGMQNGMHRKCKNDAFTRSMVETRNRVWWTAYVLERKISIFHGRPLSVLRSDVDANIPLYQAIFQPQDCPESITRAEISIQLVHFLEDTFHEINLLRNCQKQEISKIVSRLITTKSALTNWWDSLPNDVVTVRAQQPEHIRSAMHLKLEYCLVRMFVGRPFLLKQENPHSNTSSPAHSDAIENQSRSTDGGSQKSITGRNDLIHDCIQAATEALDICQILRDSGLGLARASYIEYSSCRASLLVLIAYSIQNFSEQFRKSLYEGLEMIREMSAAGESARSEVSLIESLERALARLHTGAQNARQGESQQNTMSDYEAFKNWGAHLAEKGKPGYSGSAPDSSSGHVSTAALQIGDIAAFSNHQDCMPEADNDLFNAFDPMIQMSIFGTENLSPSAGWPTYTEAQVLEHFLTNPHYGTG</sequence>
<accession>A0AAD6N292</accession>
<keyword evidence="2" id="KW-0805">Transcription regulation</keyword>
<keyword evidence="4" id="KW-0804">Transcription</keyword>
<name>A0AAD6N292_PENCN</name>
<evidence type="ECO:0000256" key="3">
    <source>
        <dbReference type="ARBA" id="ARBA00023125"/>
    </source>
</evidence>
<dbReference type="SMART" id="SM00906">
    <property type="entry name" value="Fungal_trans"/>
    <property type="match status" value="1"/>
</dbReference>
<evidence type="ECO:0000256" key="2">
    <source>
        <dbReference type="ARBA" id="ARBA00023015"/>
    </source>
</evidence>
<keyword evidence="3" id="KW-0238">DNA-binding</keyword>
<evidence type="ECO:0000259" key="7">
    <source>
        <dbReference type="PROSITE" id="PS50048"/>
    </source>
</evidence>
<keyword evidence="5" id="KW-0539">Nucleus</keyword>
<dbReference type="PANTHER" id="PTHR46910">
    <property type="entry name" value="TRANSCRIPTION FACTOR PDR1"/>
    <property type="match status" value="1"/>
</dbReference>
<dbReference type="CDD" id="cd00067">
    <property type="entry name" value="GAL4"/>
    <property type="match status" value="1"/>
</dbReference>
<dbReference type="SMART" id="SM00066">
    <property type="entry name" value="GAL4"/>
    <property type="match status" value="1"/>
</dbReference>
<keyword evidence="1" id="KW-0479">Metal-binding</keyword>
<dbReference type="SUPFAM" id="SSF57701">
    <property type="entry name" value="Zn2/Cys6 DNA-binding domain"/>
    <property type="match status" value="1"/>
</dbReference>
<dbReference type="AlphaFoldDB" id="A0AAD6N292"/>
<keyword evidence="9" id="KW-1185">Reference proteome</keyword>
<dbReference type="InterPro" id="IPR001138">
    <property type="entry name" value="Zn2Cys6_DnaBD"/>
</dbReference>
<feature type="region of interest" description="Disordered" evidence="6">
    <location>
        <begin position="499"/>
        <end position="527"/>
    </location>
</feature>
<protein>
    <recommendedName>
        <fullName evidence="7">Zn(2)-C6 fungal-type domain-containing protein</fullName>
    </recommendedName>
</protein>